<dbReference type="InterPro" id="IPR012340">
    <property type="entry name" value="NA-bd_OB-fold"/>
</dbReference>
<gene>
    <name evidence="7" type="primary">LOC106078754</name>
</gene>
<comment type="similarity">
    <text evidence="1">Belongs to the universal ribosomal protein uL2 family.</text>
</comment>
<dbReference type="Gene3D" id="2.40.50.140">
    <property type="entry name" value="Nucleic acid-binding proteins"/>
    <property type="match status" value="1"/>
</dbReference>
<evidence type="ECO:0000259" key="4">
    <source>
        <dbReference type="SMART" id="SM01382"/>
    </source>
</evidence>
<protein>
    <submittedName>
        <fullName evidence="7">39S ribosomal protein L2, mitochondrial-like</fullName>
    </submittedName>
</protein>
<proteinExistence type="inferred from homology"/>
<dbReference type="GO" id="GO:0032543">
    <property type="term" value="P:mitochondrial translation"/>
    <property type="evidence" value="ECO:0007669"/>
    <property type="project" value="TreeGrafter"/>
</dbReference>
<keyword evidence="2" id="KW-0689">Ribosomal protein</keyword>
<dbReference type="Gene3D" id="2.30.30.30">
    <property type="match status" value="1"/>
</dbReference>
<dbReference type="RefSeq" id="XP_055882804.1">
    <property type="nucleotide sequence ID" value="XM_056026829.1"/>
</dbReference>
<dbReference type="SMART" id="SM01383">
    <property type="entry name" value="Ribosomal_L2"/>
    <property type="match status" value="1"/>
</dbReference>
<evidence type="ECO:0000256" key="1">
    <source>
        <dbReference type="ARBA" id="ARBA00005636"/>
    </source>
</evidence>
<dbReference type="InterPro" id="IPR022669">
    <property type="entry name" value="Ribosomal_uL2_C"/>
</dbReference>
<evidence type="ECO:0000256" key="2">
    <source>
        <dbReference type="ARBA" id="ARBA00022980"/>
    </source>
</evidence>
<dbReference type="GO" id="GO:0003723">
    <property type="term" value="F:RNA binding"/>
    <property type="evidence" value="ECO:0007669"/>
    <property type="project" value="TreeGrafter"/>
</dbReference>
<dbReference type="Proteomes" id="UP001165740">
    <property type="component" value="Chromosome 4"/>
</dbReference>
<evidence type="ECO:0000259" key="5">
    <source>
        <dbReference type="SMART" id="SM01383"/>
    </source>
</evidence>
<dbReference type="Pfam" id="PF03947">
    <property type="entry name" value="Ribosomal_L2_C"/>
    <property type="match status" value="1"/>
</dbReference>
<dbReference type="OrthoDB" id="268576at2759"/>
<organism evidence="6 7">
    <name type="scientific">Biomphalaria glabrata</name>
    <name type="common">Bloodfluke planorb</name>
    <name type="synonym">Freshwater snail</name>
    <dbReference type="NCBI Taxonomy" id="6526"/>
    <lineage>
        <taxon>Eukaryota</taxon>
        <taxon>Metazoa</taxon>
        <taxon>Spiralia</taxon>
        <taxon>Lophotrochozoa</taxon>
        <taxon>Mollusca</taxon>
        <taxon>Gastropoda</taxon>
        <taxon>Heterobranchia</taxon>
        <taxon>Euthyneura</taxon>
        <taxon>Panpulmonata</taxon>
        <taxon>Hygrophila</taxon>
        <taxon>Lymnaeoidea</taxon>
        <taxon>Planorbidae</taxon>
        <taxon>Biomphalaria</taxon>
    </lineage>
</organism>
<dbReference type="SUPFAM" id="SSF50104">
    <property type="entry name" value="Translation proteins SH3-like domain"/>
    <property type="match status" value="1"/>
</dbReference>
<keyword evidence="6" id="KW-1185">Reference proteome</keyword>
<dbReference type="AlphaFoldDB" id="A0A9W3A6H5"/>
<dbReference type="InterPro" id="IPR014722">
    <property type="entry name" value="Rib_uL2_dom2"/>
</dbReference>
<dbReference type="PANTHER" id="PTHR13691">
    <property type="entry name" value="RIBOSOMAL PROTEIN L2"/>
    <property type="match status" value="1"/>
</dbReference>
<dbReference type="GO" id="GO:0005762">
    <property type="term" value="C:mitochondrial large ribosomal subunit"/>
    <property type="evidence" value="ECO:0007669"/>
    <property type="project" value="TreeGrafter"/>
</dbReference>
<dbReference type="SUPFAM" id="SSF50249">
    <property type="entry name" value="Nucleic acid-binding proteins"/>
    <property type="match status" value="1"/>
</dbReference>
<dbReference type="PANTHER" id="PTHR13691:SF73">
    <property type="entry name" value="LARGE RIBOSOMAL SUBUNIT PROTEIN UL2M"/>
    <property type="match status" value="1"/>
</dbReference>
<accession>A0A9W3A6H5</accession>
<sequence length="300" mass="33477">MNLNKLIENFARLAVGRLSNSSLQASSRNFHQSSNSLKNFNSRLPKNIKIGKFRFETHVDFKNYTLTPLKTAKTGGRGLDGRIWVHRIGGGDKLLYRMIDNKRIGPTEGEPLVEHVNVIMKDPCRSAHIAVVAGGDRKRYIIASEKMKEGDLIKTSGVLTAMPVRASDGDAYPIGSLPIGTLIHNVEQLPGDGGTIALAAGTSALYIRRVGNKCIVRMPSKREIILSERCMVVVGRVSNTEHHKTKKMKTAGESRWRGIRPKSGWWQRKDGYCGRKIRPIKPAYEAKPVVQPPEVFRWTI</sequence>
<dbReference type="InterPro" id="IPR002171">
    <property type="entry name" value="Ribosomal_uL2"/>
</dbReference>
<evidence type="ECO:0000313" key="7">
    <source>
        <dbReference type="RefSeq" id="XP_055882804.1"/>
    </source>
</evidence>
<name>A0A9W3A6H5_BIOGL</name>
<dbReference type="OMA" id="EHNKEHV"/>
<reference evidence="7" key="1">
    <citation type="submission" date="2025-08" db="UniProtKB">
        <authorList>
            <consortium name="RefSeq"/>
        </authorList>
    </citation>
    <scope>IDENTIFICATION</scope>
</reference>
<feature type="domain" description="Large ribosomal subunit protein uL2 C-terminal" evidence="4">
    <location>
        <begin position="166"/>
        <end position="288"/>
    </location>
</feature>
<dbReference type="GO" id="GO:0003735">
    <property type="term" value="F:structural constituent of ribosome"/>
    <property type="evidence" value="ECO:0007669"/>
    <property type="project" value="InterPro"/>
</dbReference>
<feature type="domain" description="Large ribosomal subunit protein uL2 RNA-binding" evidence="5">
    <location>
        <begin position="76"/>
        <end position="155"/>
    </location>
</feature>
<dbReference type="Pfam" id="PF00181">
    <property type="entry name" value="Ribosomal_L2_N"/>
    <property type="match status" value="1"/>
</dbReference>
<evidence type="ECO:0000313" key="6">
    <source>
        <dbReference type="Proteomes" id="UP001165740"/>
    </source>
</evidence>
<dbReference type="InterPro" id="IPR008991">
    <property type="entry name" value="Translation_prot_SH3-like_sf"/>
</dbReference>
<evidence type="ECO:0000256" key="3">
    <source>
        <dbReference type="ARBA" id="ARBA00023274"/>
    </source>
</evidence>
<dbReference type="GeneID" id="106078754"/>
<dbReference type="SMART" id="SM01382">
    <property type="entry name" value="Ribosomal_L2_C"/>
    <property type="match status" value="1"/>
</dbReference>
<dbReference type="InterPro" id="IPR022666">
    <property type="entry name" value="Ribosomal_uL2_RNA-bd_dom"/>
</dbReference>
<keyword evidence="3" id="KW-0687">Ribonucleoprotein</keyword>